<dbReference type="EC" id="2.4.1.-" evidence="2"/>
<keyword evidence="2" id="KW-0328">Glycosyltransferase</keyword>
<dbReference type="Pfam" id="PF00535">
    <property type="entry name" value="Glycos_transf_2"/>
    <property type="match status" value="1"/>
</dbReference>
<keyword evidence="2" id="KW-0430">Lectin</keyword>
<dbReference type="PANTHER" id="PTHR11675:SF126">
    <property type="entry name" value="RICIN B LECTIN DOMAIN-CONTAINING PROTEIN"/>
    <property type="match status" value="1"/>
</dbReference>
<comment type="subcellular location">
    <subcellularLocation>
        <location evidence="2">Golgi apparatus membrane</location>
        <topology evidence="2">Single-pass type II membrane protein</topology>
    </subcellularLocation>
</comment>
<evidence type="ECO:0000256" key="2">
    <source>
        <dbReference type="RuleBase" id="RU361242"/>
    </source>
</evidence>
<name>A0AAD9NHH2_9ANNE</name>
<keyword evidence="2" id="KW-0333">Golgi apparatus</keyword>
<keyword evidence="2" id="KW-0808">Transferase</keyword>
<evidence type="ECO:0000259" key="3">
    <source>
        <dbReference type="Pfam" id="PF00535"/>
    </source>
</evidence>
<keyword evidence="1 2" id="KW-1015">Disulfide bond</keyword>
<dbReference type="GO" id="GO:0000139">
    <property type="term" value="C:Golgi membrane"/>
    <property type="evidence" value="ECO:0007669"/>
    <property type="project" value="UniProtKB-SubCell"/>
</dbReference>
<sequence length="594" mass="67985">MAKFYARIVLTAAVLFVSSVLLVIYASWTDSGDGATFAADIGNSARAVMSSTRNDNRINRSYPRRITLATDDNGTVQVFSWYETKKAKQLCAMVNYTNTPLPQMSVIICFHGKESISNLLHTIHGVFQRTPSRLLKELILIDDFSRNDDFGVFLELYVAAIFDNKVRILRNTERLGLIRSRLKGIRAATGVVVVVLDSHVEVQPGWAEPLLSEIHANPKTLAASYIDWMERKGGTWKYRHGGTTWKTYFDWTFVFGWQTMAEAEVKAMKSLIEPIRAPVIIGTIFAIRKDYFFEVGAFDEDMQLWGGENLDLPVRVWLCGGRVVNVPCSRAGHMENLGNRNYRLSPEWDLNKNRNYKRFAEVWAGEFKKYFYMYTPNAQAADEGNTSERMKLHSVCTKNFSWYLQEVFPELGMPDRDSLAWGYLKNQGSGDCLDTRQSSVPGQAECGPGTSTQAVYWSKWFHLRFPIHLLNYNDKPPPGMTQPGLYMAEYISLHNTDYGSKYFHAKDGPIIEVTENKCLDGSIPNQLYFATCKNNSAFQNWRFQHYTDLYSALMNKNSTDPQIKKRQDKYSEFYERVVPGLRSPLPLRTVRSHR</sequence>
<dbReference type="InterPro" id="IPR029044">
    <property type="entry name" value="Nucleotide-diphossugar_trans"/>
</dbReference>
<dbReference type="GO" id="GO:0030246">
    <property type="term" value="F:carbohydrate binding"/>
    <property type="evidence" value="ECO:0007669"/>
    <property type="project" value="UniProtKB-KW"/>
</dbReference>
<comment type="pathway">
    <text evidence="2">Protein modification; protein glycosylation.</text>
</comment>
<comment type="similarity">
    <text evidence="2">Belongs to the glycosyltransferase 2 family. GalNAc-T subfamily.</text>
</comment>
<evidence type="ECO:0000313" key="4">
    <source>
        <dbReference type="EMBL" id="KAK2168758.1"/>
    </source>
</evidence>
<dbReference type="GO" id="GO:0006493">
    <property type="term" value="P:protein O-linked glycosylation"/>
    <property type="evidence" value="ECO:0007669"/>
    <property type="project" value="TreeGrafter"/>
</dbReference>
<dbReference type="EMBL" id="JAODUP010000014">
    <property type="protein sequence ID" value="KAK2168758.1"/>
    <property type="molecule type" value="Genomic_DNA"/>
</dbReference>
<keyword evidence="5" id="KW-1185">Reference proteome</keyword>
<dbReference type="Gene3D" id="2.80.10.50">
    <property type="match status" value="1"/>
</dbReference>
<dbReference type="SUPFAM" id="SSF50370">
    <property type="entry name" value="Ricin B-like lectins"/>
    <property type="match status" value="1"/>
</dbReference>
<protein>
    <recommendedName>
        <fullName evidence="2">Polypeptide N-acetylgalactosaminyltransferase</fullName>
        <ecNumber evidence="2">2.4.1.-</ecNumber>
    </recommendedName>
    <alternativeName>
        <fullName evidence="2">Protein-UDP acetylgalactosaminyltransferase</fullName>
    </alternativeName>
</protein>
<evidence type="ECO:0000256" key="1">
    <source>
        <dbReference type="ARBA" id="ARBA00023157"/>
    </source>
</evidence>
<dbReference type="InterPro" id="IPR001173">
    <property type="entry name" value="Glyco_trans_2-like"/>
</dbReference>
<keyword evidence="2" id="KW-0464">Manganese</keyword>
<reference evidence="4" key="1">
    <citation type="journal article" date="2023" name="Mol. Biol. Evol.">
        <title>Third-Generation Sequencing Reveals the Adaptive Role of the Epigenome in Three Deep-Sea Polychaetes.</title>
        <authorList>
            <person name="Perez M."/>
            <person name="Aroh O."/>
            <person name="Sun Y."/>
            <person name="Lan Y."/>
            <person name="Juniper S.K."/>
            <person name="Young C.R."/>
            <person name="Angers B."/>
            <person name="Qian P.Y."/>
        </authorList>
    </citation>
    <scope>NUCLEOTIDE SEQUENCE</scope>
    <source>
        <strain evidence="4">P08H-3</strain>
    </source>
</reference>
<dbReference type="SUPFAM" id="SSF53448">
    <property type="entry name" value="Nucleotide-diphospho-sugar transferases"/>
    <property type="match status" value="1"/>
</dbReference>
<dbReference type="AlphaFoldDB" id="A0AAD9NHH2"/>
<dbReference type="InterPro" id="IPR035992">
    <property type="entry name" value="Ricin_B-like_lectins"/>
</dbReference>
<proteinExistence type="inferred from homology"/>
<dbReference type="GO" id="GO:0004653">
    <property type="term" value="F:polypeptide N-acetylgalactosaminyltransferase activity"/>
    <property type="evidence" value="ECO:0007669"/>
    <property type="project" value="TreeGrafter"/>
</dbReference>
<organism evidence="4 5">
    <name type="scientific">Paralvinella palmiformis</name>
    <dbReference type="NCBI Taxonomy" id="53620"/>
    <lineage>
        <taxon>Eukaryota</taxon>
        <taxon>Metazoa</taxon>
        <taxon>Spiralia</taxon>
        <taxon>Lophotrochozoa</taxon>
        <taxon>Annelida</taxon>
        <taxon>Polychaeta</taxon>
        <taxon>Sedentaria</taxon>
        <taxon>Canalipalpata</taxon>
        <taxon>Terebellida</taxon>
        <taxon>Terebelliformia</taxon>
        <taxon>Alvinellidae</taxon>
        <taxon>Paralvinella</taxon>
    </lineage>
</organism>
<dbReference type="Gene3D" id="3.90.550.10">
    <property type="entry name" value="Spore Coat Polysaccharide Biosynthesis Protein SpsA, Chain A"/>
    <property type="match status" value="1"/>
</dbReference>
<gene>
    <name evidence="4" type="ORF">LSH36_14g02025</name>
</gene>
<dbReference type="PANTHER" id="PTHR11675">
    <property type="entry name" value="N-ACETYLGALACTOSAMINYLTRANSFERASE"/>
    <property type="match status" value="1"/>
</dbReference>
<feature type="domain" description="Glycosyltransferase 2-like" evidence="3">
    <location>
        <begin position="105"/>
        <end position="290"/>
    </location>
</feature>
<comment type="cofactor">
    <cofactor evidence="2">
        <name>Mn(2+)</name>
        <dbReference type="ChEBI" id="CHEBI:29035"/>
    </cofactor>
</comment>
<comment type="caution">
    <text evidence="4">The sequence shown here is derived from an EMBL/GenBank/DDBJ whole genome shotgun (WGS) entry which is preliminary data.</text>
</comment>
<accession>A0AAD9NHH2</accession>
<dbReference type="Proteomes" id="UP001208570">
    <property type="component" value="Unassembled WGS sequence"/>
</dbReference>
<evidence type="ECO:0000313" key="5">
    <source>
        <dbReference type="Proteomes" id="UP001208570"/>
    </source>
</evidence>